<organism evidence="1 2">
    <name type="scientific">Nephila pilipes</name>
    <name type="common">Giant wood spider</name>
    <name type="synonym">Nephila maculata</name>
    <dbReference type="NCBI Taxonomy" id="299642"/>
    <lineage>
        <taxon>Eukaryota</taxon>
        <taxon>Metazoa</taxon>
        <taxon>Ecdysozoa</taxon>
        <taxon>Arthropoda</taxon>
        <taxon>Chelicerata</taxon>
        <taxon>Arachnida</taxon>
        <taxon>Araneae</taxon>
        <taxon>Araneomorphae</taxon>
        <taxon>Entelegynae</taxon>
        <taxon>Araneoidea</taxon>
        <taxon>Nephilidae</taxon>
        <taxon>Nephila</taxon>
    </lineage>
</organism>
<accession>A0A8X6TRG9</accession>
<dbReference type="Proteomes" id="UP000887013">
    <property type="component" value="Unassembled WGS sequence"/>
</dbReference>
<proteinExistence type="predicted"/>
<dbReference type="EMBL" id="BMAW01109008">
    <property type="protein sequence ID" value="GFT36498.1"/>
    <property type="molecule type" value="Genomic_DNA"/>
</dbReference>
<sequence>FPYLLLPREFSSDIEEENAMESVKGYGLMDRDENFHRDEGGDNAGALLRDAKRFVKAPFVVTPFPMV</sequence>
<keyword evidence="2" id="KW-1185">Reference proteome</keyword>
<evidence type="ECO:0000313" key="2">
    <source>
        <dbReference type="Proteomes" id="UP000887013"/>
    </source>
</evidence>
<name>A0A8X6TRG9_NEPPI</name>
<protein>
    <submittedName>
        <fullName evidence="1">Uncharacterized protein</fullName>
    </submittedName>
</protein>
<evidence type="ECO:0000313" key="1">
    <source>
        <dbReference type="EMBL" id="GFT36498.1"/>
    </source>
</evidence>
<comment type="caution">
    <text evidence="1">The sequence shown here is derived from an EMBL/GenBank/DDBJ whole genome shotgun (WGS) entry which is preliminary data.</text>
</comment>
<gene>
    <name evidence="1" type="ORF">NPIL_26441</name>
</gene>
<feature type="non-terminal residue" evidence="1">
    <location>
        <position position="1"/>
    </location>
</feature>
<reference evidence="1" key="1">
    <citation type="submission" date="2020-08" db="EMBL/GenBank/DDBJ databases">
        <title>Multicomponent nature underlies the extraordinary mechanical properties of spider dragline silk.</title>
        <authorList>
            <person name="Kono N."/>
            <person name="Nakamura H."/>
            <person name="Mori M."/>
            <person name="Yoshida Y."/>
            <person name="Ohtoshi R."/>
            <person name="Malay A.D."/>
            <person name="Moran D.A.P."/>
            <person name="Tomita M."/>
            <person name="Numata K."/>
            <person name="Arakawa K."/>
        </authorList>
    </citation>
    <scope>NUCLEOTIDE SEQUENCE</scope>
</reference>
<dbReference type="AlphaFoldDB" id="A0A8X6TRG9"/>